<organism evidence="2 3">
    <name type="scientific">Bambusicola thoracicus</name>
    <name type="common">Chinese bamboo-partridge</name>
    <name type="synonym">Perdix thoracica</name>
    <dbReference type="NCBI Taxonomy" id="9083"/>
    <lineage>
        <taxon>Eukaryota</taxon>
        <taxon>Metazoa</taxon>
        <taxon>Chordata</taxon>
        <taxon>Craniata</taxon>
        <taxon>Vertebrata</taxon>
        <taxon>Euteleostomi</taxon>
        <taxon>Archelosauria</taxon>
        <taxon>Archosauria</taxon>
        <taxon>Dinosauria</taxon>
        <taxon>Saurischia</taxon>
        <taxon>Theropoda</taxon>
        <taxon>Coelurosauria</taxon>
        <taxon>Aves</taxon>
        <taxon>Neognathae</taxon>
        <taxon>Galloanserae</taxon>
        <taxon>Galliformes</taxon>
        <taxon>Phasianidae</taxon>
        <taxon>Perdicinae</taxon>
        <taxon>Bambusicola</taxon>
    </lineage>
</organism>
<feature type="chain" id="PRO_5015165139" evidence="1">
    <location>
        <begin position="21"/>
        <end position="116"/>
    </location>
</feature>
<evidence type="ECO:0000256" key="1">
    <source>
        <dbReference type="SAM" id="SignalP"/>
    </source>
</evidence>
<dbReference type="AlphaFoldDB" id="A0A2P4S8D2"/>
<accession>A0A2P4S8D2</accession>
<sequence length="116" mass="12589">SGSSISEFFLLALAGTRQLAAPALLALPGHLPVCPPGQWPHQHSCSLQPPPAHPHVFLPCQPFHPRPGPRLHYSPQSHGKCPLEHQGHLLCRMCCTGLSVCLFCLSRVLSPHHHGL</sequence>
<proteinExistence type="predicted"/>
<feature type="non-terminal residue" evidence="2">
    <location>
        <position position="1"/>
    </location>
</feature>
<dbReference type="Proteomes" id="UP000237246">
    <property type="component" value="Unassembled WGS sequence"/>
</dbReference>
<reference evidence="2 3" key="1">
    <citation type="submission" date="2018-01" db="EMBL/GenBank/DDBJ databases">
        <title>Comparison of the Chinese Bamboo Partridge and Red Junglefowl genome sequences highlights the importance of demography in genome evolution.</title>
        <authorList>
            <person name="Tiley G.P."/>
            <person name="Kimball R.T."/>
            <person name="Braun E.L."/>
            <person name="Burleigh J.G."/>
        </authorList>
    </citation>
    <scope>NUCLEOTIDE SEQUENCE [LARGE SCALE GENOMIC DNA]</scope>
    <source>
        <strain evidence="2">RTK389</strain>
        <tissue evidence="2">Blood</tissue>
    </source>
</reference>
<name>A0A2P4S8D2_BAMTH</name>
<feature type="signal peptide" evidence="1">
    <location>
        <begin position="1"/>
        <end position="20"/>
    </location>
</feature>
<comment type="caution">
    <text evidence="2">The sequence shown here is derived from an EMBL/GenBank/DDBJ whole genome shotgun (WGS) entry which is preliminary data.</text>
</comment>
<evidence type="ECO:0000313" key="2">
    <source>
        <dbReference type="EMBL" id="POI20371.1"/>
    </source>
</evidence>
<protein>
    <submittedName>
        <fullName evidence="2">Uncharacterized protein</fullName>
    </submittedName>
</protein>
<keyword evidence="3" id="KW-1185">Reference proteome</keyword>
<evidence type="ECO:0000313" key="3">
    <source>
        <dbReference type="Proteomes" id="UP000237246"/>
    </source>
</evidence>
<gene>
    <name evidence="2" type="ORF">CIB84_015884</name>
</gene>
<keyword evidence="1" id="KW-0732">Signal</keyword>
<dbReference type="EMBL" id="PPHD01084383">
    <property type="protein sequence ID" value="POI20371.1"/>
    <property type="molecule type" value="Genomic_DNA"/>
</dbReference>